<organism evidence="2 3">
    <name type="scientific">Trifolium pratense</name>
    <name type="common">Red clover</name>
    <dbReference type="NCBI Taxonomy" id="57577"/>
    <lineage>
        <taxon>Eukaryota</taxon>
        <taxon>Viridiplantae</taxon>
        <taxon>Streptophyta</taxon>
        <taxon>Embryophyta</taxon>
        <taxon>Tracheophyta</taxon>
        <taxon>Spermatophyta</taxon>
        <taxon>Magnoliopsida</taxon>
        <taxon>eudicotyledons</taxon>
        <taxon>Gunneridae</taxon>
        <taxon>Pentapetalae</taxon>
        <taxon>rosids</taxon>
        <taxon>fabids</taxon>
        <taxon>Fabales</taxon>
        <taxon>Fabaceae</taxon>
        <taxon>Papilionoideae</taxon>
        <taxon>50 kb inversion clade</taxon>
        <taxon>NPAAA clade</taxon>
        <taxon>Hologalegina</taxon>
        <taxon>IRL clade</taxon>
        <taxon>Trifolieae</taxon>
        <taxon>Trifolium</taxon>
    </lineage>
</organism>
<dbReference type="EMBL" id="ASHM01002808">
    <property type="protein sequence ID" value="PNY08908.1"/>
    <property type="molecule type" value="Genomic_DNA"/>
</dbReference>
<feature type="signal peptide" evidence="1">
    <location>
        <begin position="1"/>
        <end position="22"/>
    </location>
</feature>
<evidence type="ECO:0000313" key="2">
    <source>
        <dbReference type="EMBL" id="PNY08908.1"/>
    </source>
</evidence>
<dbReference type="Proteomes" id="UP000236291">
    <property type="component" value="Unassembled WGS sequence"/>
</dbReference>
<gene>
    <name evidence="2" type="ORF">L195_g005446</name>
</gene>
<reference evidence="2 3" key="2">
    <citation type="journal article" date="2017" name="Front. Plant Sci.">
        <title>Gene Classification and Mining of Molecular Markers Useful in Red Clover (Trifolium pratense) Breeding.</title>
        <authorList>
            <person name="Istvanek J."/>
            <person name="Dluhosova J."/>
            <person name="Dluhos P."/>
            <person name="Patkova L."/>
            <person name="Nedelnik J."/>
            <person name="Repkova J."/>
        </authorList>
    </citation>
    <scope>NUCLEOTIDE SEQUENCE [LARGE SCALE GENOMIC DNA]</scope>
    <source>
        <strain evidence="3">cv. Tatra</strain>
        <tissue evidence="2">Young leaves</tissue>
    </source>
</reference>
<evidence type="ECO:0000256" key="1">
    <source>
        <dbReference type="SAM" id="SignalP"/>
    </source>
</evidence>
<proteinExistence type="predicted"/>
<accession>A0A2K3P0U5</accession>
<comment type="caution">
    <text evidence="2">The sequence shown here is derived from an EMBL/GenBank/DDBJ whole genome shotgun (WGS) entry which is preliminary data.</text>
</comment>
<sequence>MVTVSSLRNIIVLLIQSLSVIEEGVEEGIIPRNFIFNPQTFAISAPLLGTNIAVAHSDIAELIWKPPPESYVKCNIDAAIFSTDCKVDMGAVLRDNAGQFIAATSGWCTAAMTGRSKDLEFTKRP</sequence>
<keyword evidence="1" id="KW-0732">Signal</keyword>
<name>A0A2K3P0U5_TRIPR</name>
<reference evidence="2 3" key="1">
    <citation type="journal article" date="2014" name="Am. J. Bot.">
        <title>Genome assembly and annotation for red clover (Trifolium pratense; Fabaceae).</title>
        <authorList>
            <person name="Istvanek J."/>
            <person name="Jaros M."/>
            <person name="Krenek A."/>
            <person name="Repkova J."/>
        </authorList>
    </citation>
    <scope>NUCLEOTIDE SEQUENCE [LARGE SCALE GENOMIC DNA]</scope>
    <source>
        <strain evidence="3">cv. Tatra</strain>
        <tissue evidence="2">Young leaves</tissue>
    </source>
</reference>
<evidence type="ECO:0000313" key="3">
    <source>
        <dbReference type="Proteomes" id="UP000236291"/>
    </source>
</evidence>
<protein>
    <recommendedName>
        <fullName evidence="4">RNase H type-1 domain-containing protein</fullName>
    </recommendedName>
</protein>
<evidence type="ECO:0008006" key="4">
    <source>
        <dbReference type="Google" id="ProtNLM"/>
    </source>
</evidence>
<feature type="chain" id="PRO_5014401136" description="RNase H type-1 domain-containing protein" evidence="1">
    <location>
        <begin position="23"/>
        <end position="125"/>
    </location>
</feature>
<dbReference type="AlphaFoldDB" id="A0A2K3P0U5"/>